<organism evidence="1 2">
    <name type="scientific">Flavipsychrobacter stenotrophus</name>
    <dbReference type="NCBI Taxonomy" id="2077091"/>
    <lineage>
        <taxon>Bacteria</taxon>
        <taxon>Pseudomonadati</taxon>
        <taxon>Bacteroidota</taxon>
        <taxon>Chitinophagia</taxon>
        <taxon>Chitinophagales</taxon>
        <taxon>Chitinophagaceae</taxon>
        <taxon>Flavipsychrobacter</taxon>
    </lineage>
</organism>
<keyword evidence="2" id="KW-1185">Reference proteome</keyword>
<evidence type="ECO:0000313" key="1">
    <source>
        <dbReference type="EMBL" id="PQJ09423.1"/>
    </source>
</evidence>
<sequence>MFDGFAQKKSCKYSNLSRIFDFEINVTDKQTDSFEHIENLTVIVRNKTTHKTQKLYYSTTEVTIPFDCVGRSYVTNVNKGESVTDGDMGDIVIADLNFDGKEDLAVRSEASNAFGQLYTFYFQNKDGSFIENSDFLKIGSLEFPTVFPTNINVKTKILTFKIAINAMKKRTVKFQYNSKIDKWVKVYNVISNY</sequence>
<protein>
    <recommendedName>
        <fullName evidence="3">VCBS repeat-containing protein</fullName>
    </recommendedName>
</protein>
<accession>A0A2S7SR87</accession>
<dbReference type="AlphaFoldDB" id="A0A2S7SR87"/>
<reference evidence="1 2" key="1">
    <citation type="submission" date="2018-01" db="EMBL/GenBank/DDBJ databases">
        <title>A novel member of the phylum Bacteroidetes isolated from glacier ice.</title>
        <authorList>
            <person name="Liu Q."/>
            <person name="Xin Y.-H."/>
        </authorList>
    </citation>
    <scope>NUCLEOTIDE SEQUENCE [LARGE SCALE GENOMIC DNA]</scope>
    <source>
        <strain evidence="1 2">RB1R16</strain>
    </source>
</reference>
<dbReference type="EMBL" id="PPSL01000006">
    <property type="protein sequence ID" value="PQJ09423.1"/>
    <property type="molecule type" value="Genomic_DNA"/>
</dbReference>
<dbReference type="InterPro" id="IPR058087">
    <property type="entry name" value="XAC2610_dom"/>
</dbReference>
<gene>
    <name evidence="1" type="ORF">CJD36_019465</name>
</gene>
<dbReference type="Proteomes" id="UP000239872">
    <property type="component" value="Unassembled WGS sequence"/>
</dbReference>
<comment type="caution">
    <text evidence="1">The sequence shown here is derived from an EMBL/GenBank/DDBJ whole genome shotgun (WGS) entry which is preliminary data.</text>
</comment>
<proteinExistence type="predicted"/>
<name>A0A2S7SR87_9BACT</name>
<evidence type="ECO:0008006" key="3">
    <source>
        <dbReference type="Google" id="ProtNLM"/>
    </source>
</evidence>
<evidence type="ECO:0000313" key="2">
    <source>
        <dbReference type="Proteomes" id="UP000239872"/>
    </source>
</evidence>
<dbReference type="NCBIfam" id="NF047539">
    <property type="entry name" value="XAC2610_fam"/>
    <property type="match status" value="1"/>
</dbReference>